<feature type="region of interest" description="Disordered" evidence="1">
    <location>
        <begin position="255"/>
        <end position="319"/>
    </location>
</feature>
<evidence type="ECO:0000256" key="1">
    <source>
        <dbReference type="SAM" id="MobiDB-lite"/>
    </source>
</evidence>
<dbReference type="InParanoid" id="A0A5C3PK37"/>
<dbReference type="AlphaFoldDB" id="A0A5C3PK37"/>
<feature type="region of interest" description="Disordered" evidence="1">
    <location>
        <begin position="138"/>
        <end position="185"/>
    </location>
</feature>
<feature type="compositionally biased region" description="Basic and acidic residues" evidence="1">
    <location>
        <begin position="145"/>
        <end position="158"/>
    </location>
</feature>
<evidence type="ECO:0000313" key="3">
    <source>
        <dbReference type="Proteomes" id="UP000308197"/>
    </source>
</evidence>
<dbReference type="Proteomes" id="UP000308197">
    <property type="component" value="Unassembled WGS sequence"/>
</dbReference>
<dbReference type="STRING" id="1314778.A0A5C3PK37"/>
<gene>
    <name evidence="2" type="ORF">K466DRAFT_576438</name>
</gene>
<proteinExistence type="predicted"/>
<feature type="compositionally biased region" description="Basic residues" evidence="1">
    <location>
        <begin position="302"/>
        <end position="312"/>
    </location>
</feature>
<evidence type="ECO:0000313" key="2">
    <source>
        <dbReference type="EMBL" id="TFK86323.1"/>
    </source>
</evidence>
<keyword evidence="3" id="KW-1185">Reference proteome</keyword>
<accession>A0A5C3PK37</accession>
<protein>
    <submittedName>
        <fullName evidence="2">Uncharacterized protein</fullName>
    </submittedName>
</protein>
<reference evidence="2 3" key="1">
    <citation type="journal article" date="2019" name="Nat. Ecol. Evol.">
        <title>Megaphylogeny resolves global patterns of mushroom evolution.</title>
        <authorList>
            <person name="Varga T."/>
            <person name="Krizsan K."/>
            <person name="Foldi C."/>
            <person name="Dima B."/>
            <person name="Sanchez-Garcia M."/>
            <person name="Sanchez-Ramirez S."/>
            <person name="Szollosi G.J."/>
            <person name="Szarkandi J.G."/>
            <person name="Papp V."/>
            <person name="Albert L."/>
            <person name="Andreopoulos W."/>
            <person name="Angelini C."/>
            <person name="Antonin V."/>
            <person name="Barry K.W."/>
            <person name="Bougher N.L."/>
            <person name="Buchanan P."/>
            <person name="Buyck B."/>
            <person name="Bense V."/>
            <person name="Catcheside P."/>
            <person name="Chovatia M."/>
            <person name="Cooper J."/>
            <person name="Damon W."/>
            <person name="Desjardin D."/>
            <person name="Finy P."/>
            <person name="Geml J."/>
            <person name="Haridas S."/>
            <person name="Hughes K."/>
            <person name="Justo A."/>
            <person name="Karasinski D."/>
            <person name="Kautmanova I."/>
            <person name="Kiss B."/>
            <person name="Kocsube S."/>
            <person name="Kotiranta H."/>
            <person name="LaButti K.M."/>
            <person name="Lechner B.E."/>
            <person name="Liimatainen K."/>
            <person name="Lipzen A."/>
            <person name="Lukacs Z."/>
            <person name="Mihaltcheva S."/>
            <person name="Morgado L.N."/>
            <person name="Niskanen T."/>
            <person name="Noordeloos M.E."/>
            <person name="Ohm R.A."/>
            <person name="Ortiz-Santana B."/>
            <person name="Ovrebo C."/>
            <person name="Racz N."/>
            <person name="Riley R."/>
            <person name="Savchenko A."/>
            <person name="Shiryaev A."/>
            <person name="Soop K."/>
            <person name="Spirin V."/>
            <person name="Szebenyi C."/>
            <person name="Tomsovsky M."/>
            <person name="Tulloss R.E."/>
            <person name="Uehling J."/>
            <person name="Grigoriev I.V."/>
            <person name="Vagvolgyi C."/>
            <person name="Papp T."/>
            <person name="Martin F.M."/>
            <person name="Miettinen O."/>
            <person name="Hibbett D.S."/>
            <person name="Nagy L.G."/>
        </authorList>
    </citation>
    <scope>NUCLEOTIDE SEQUENCE [LARGE SCALE GENOMIC DNA]</scope>
    <source>
        <strain evidence="2 3">HHB13444</strain>
    </source>
</reference>
<dbReference type="EMBL" id="ML211204">
    <property type="protein sequence ID" value="TFK86323.1"/>
    <property type="molecule type" value="Genomic_DNA"/>
</dbReference>
<organism evidence="2 3">
    <name type="scientific">Polyporus arcularius HHB13444</name>
    <dbReference type="NCBI Taxonomy" id="1314778"/>
    <lineage>
        <taxon>Eukaryota</taxon>
        <taxon>Fungi</taxon>
        <taxon>Dikarya</taxon>
        <taxon>Basidiomycota</taxon>
        <taxon>Agaricomycotina</taxon>
        <taxon>Agaricomycetes</taxon>
        <taxon>Polyporales</taxon>
        <taxon>Polyporaceae</taxon>
        <taxon>Polyporus</taxon>
    </lineage>
</organism>
<name>A0A5C3PK37_9APHY</name>
<sequence length="319" mass="35030">MLALTADIVPEARQLSGWVNEVFGILPIPDDVRVKSGMQIYTAGLDSKQRHAFLALKQGARKAVLPVHTAAEYQLFRKLVQDDPAFNQQTGEPDWDHAVITWNREAERNDEVYYKLIEHLKLYFSTWQTNMNIKHTLGQTSSTRKQTDLAVRDPKRSEAAPAALERSKPSQAAHAGILQPEDVEVPHDCRRNEQFGILGDGDSELTVSIAAGLLPDLASIAVSPGEASSAAPTPGPSATSRASDQLMAVARKRALTDVYAPPSKKPRQPRTCAKCGDSRNCPGRSAARLCPKPCQDCGQRACRGRNSKRPHRSCMDGWD</sequence>